<sequence>MKVSSIIKKLNKTYSIVIIPNSNDSVKRYSLKAPFAKILLTLLIVFSVSITVYLINYSQKSAQMQEISREELQQQIQTLSLSLIKQNEALSASNNHIQELQSRAAADKDKIDEFTKMYKEIADNYISKSSRGTSSKNVSISQTGMDLIKLNNVVEKLNENFNNDGQLLSELKNSKTDLEKIVDAIPTLAPASGKIGSPFGIRMHPIKKVKIAHDGVDISSSSGDPILASASGVVEYAGYSNGYGYNVIIDHKNGFRTIYAHSSKLLVKKGDSIDKGQKIALVGSTGLSTGPHLHFEIRIGNTPVDPTLYVDF</sequence>
<dbReference type="Gene3D" id="2.70.70.10">
    <property type="entry name" value="Glucose Permease (Domain IIA)"/>
    <property type="match status" value="1"/>
</dbReference>
<keyword evidence="1" id="KW-0175">Coiled coil</keyword>
<feature type="coiled-coil region" evidence="1">
    <location>
        <begin position="69"/>
        <end position="117"/>
    </location>
</feature>
<accession>A0A318XNQ6</accession>
<dbReference type="OrthoDB" id="9809488at2"/>
<dbReference type="PANTHER" id="PTHR21666:SF270">
    <property type="entry name" value="MUREIN HYDROLASE ACTIVATOR ENVC"/>
    <property type="match status" value="1"/>
</dbReference>
<dbReference type="SUPFAM" id="SSF51261">
    <property type="entry name" value="Duplicated hybrid motif"/>
    <property type="match status" value="1"/>
</dbReference>
<keyword evidence="2" id="KW-0472">Membrane</keyword>
<keyword evidence="5" id="KW-1185">Reference proteome</keyword>
<evidence type="ECO:0000256" key="2">
    <source>
        <dbReference type="SAM" id="Phobius"/>
    </source>
</evidence>
<dbReference type="InterPro" id="IPR011055">
    <property type="entry name" value="Dup_hybrid_motif"/>
</dbReference>
<reference evidence="4 5" key="1">
    <citation type="submission" date="2018-06" db="EMBL/GenBank/DDBJ databases">
        <title>Genomic Encyclopedia of Type Strains, Phase I: the one thousand microbial genomes (KMG-I) project.</title>
        <authorList>
            <person name="Kyrpides N."/>
        </authorList>
    </citation>
    <scope>NUCLEOTIDE SEQUENCE [LARGE SCALE GENOMIC DNA]</scope>
    <source>
        <strain evidence="4 5">DSM 19573</strain>
    </source>
</reference>
<keyword evidence="4" id="KW-0378">Hydrolase</keyword>
<dbReference type="PANTHER" id="PTHR21666">
    <property type="entry name" value="PEPTIDASE-RELATED"/>
    <property type="match status" value="1"/>
</dbReference>
<dbReference type="Pfam" id="PF01551">
    <property type="entry name" value="Peptidase_M23"/>
    <property type="match status" value="1"/>
</dbReference>
<name>A0A318XNQ6_9FIRM</name>
<evidence type="ECO:0000313" key="4">
    <source>
        <dbReference type="EMBL" id="PYG89386.1"/>
    </source>
</evidence>
<feature type="transmembrane region" description="Helical" evidence="2">
    <location>
        <begin position="35"/>
        <end position="55"/>
    </location>
</feature>
<evidence type="ECO:0000313" key="5">
    <source>
        <dbReference type="Proteomes" id="UP000248132"/>
    </source>
</evidence>
<evidence type="ECO:0000259" key="3">
    <source>
        <dbReference type="Pfam" id="PF01551"/>
    </source>
</evidence>
<keyword evidence="2" id="KW-0812">Transmembrane</keyword>
<gene>
    <name evidence="4" type="ORF">LY28_00605</name>
</gene>
<dbReference type="CDD" id="cd12797">
    <property type="entry name" value="M23_peptidase"/>
    <property type="match status" value="1"/>
</dbReference>
<proteinExistence type="predicted"/>
<dbReference type="GO" id="GO:0004222">
    <property type="term" value="F:metalloendopeptidase activity"/>
    <property type="evidence" value="ECO:0007669"/>
    <property type="project" value="TreeGrafter"/>
</dbReference>
<dbReference type="InterPro" id="IPR016047">
    <property type="entry name" value="M23ase_b-sheet_dom"/>
</dbReference>
<evidence type="ECO:0000256" key="1">
    <source>
        <dbReference type="SAM" id="Coils"/>
    </source>
</evidence>
<feature type="domain" description="M23ase beta-sheet core" evidence="3">
    <location>
        <begin position="213"/>
        <end position="306"/>
    </location>
</feature>
<dbReference type="FunFam" id="2.70.70.10:FF:000006">
    <property type="entry name" value="M23 family peptidase"/>
    <property type="match status" value="1"/>
</dbReference>
<organism evidence="4 5">
    <name type="scientific">Ruminiclostridium sufflavum DSM 19573</name>
    <dbReference type="NCBI Taxonomy" id="1121337"/>
    <lineage>
        <taxon>Bacteria</taxon>
        <taxon>Bacillati</taxon>
        <taxon>Bacillota</taxon>
        <taxon>Clostridia</taxon>
        <taxon>Eubacteriales</taxon>
        <taxon>Oscillospiraceae</taxon>
        <taxon>Ruminiclostridium</taxon>
    </lineage>
</organism>
<dbReference type="Proteomes" id="UP000248132">
    <property type="component" value="Unassembled WGS sequence"/>
</dbReference>
<dbReference type="EMBL" id="QKMR01000003">
    <property type="protein sequence ID" value="PYG89386.1"/>
    <property type="molecule type" value="Genomic_DNA"/>
</dbReference>
<dbReference type="AlphaFoldDB" id="A0A318XNQ6"/>
<dbReference type="RefSeq" id="WP_110460685.1">
    <property type="nucleotide sequence ID" value="NZ_QKMR01000003.1"/>
</dbReference>
<comment type="caution">
    <text evidence="4">The sequence shown here is derived from an EMBL/GenBank/DDBJ whole genome shotgun (WGS) entry which is preliminary data.</text>
</comment>
<keyword evidence="2" id="KW-1133">Transmembrane helix</keyword>
<protein>
    <submittedName>
        <fullName evidence="4">Murein DD-endopeptidase MepM/ murein hydrolase activator NlpD</fullName>
    </submittedName>
</protein>
<dbReference type="InterPro" id="IPR050570">
    <property type="entry name" value="Cell_wall_metabolism_enzyme"/>
</dbReference>